<dbReference type="NCBIfam" id="NF004226">
    <property type="entry name" value="PRK05673.1"/>
    <property type="match status" value="1"/>
</dbReference>
<feature type="domain" description="Polymerase/histidinol phosphatase N-terminal" evidence="12">
    <location>
        <begin position="5"/>
        <end position="72"/>
    </location>
</feature>
<dbReference type="SMART" id="SM00481">
    <property type="entry name" value="POLIIIAc"/>
    <property type="match status" value="1"/>
</dbReference>
<keyword evidence="6" id="KW-0548">Nucleotidyltransferase</keyword>
<dbReference type="Gene3D" id="3.20.20.140">
    <property type="entry name" value="Metal-dependent hydrolases"/>
    <property type="match status" value="1"/>
</dbReference>
<dbReference type="NCBIfam" id="TIGR00594">
    <property type="entry name" value="polc"/>
    <property type="match status" value="1"/>
</dbReference>
<dbReference type="Gene3D" id="1.10.10.1600">
    <property type="entry name" value="Bacterial DNA polymerase III alpha subunit, thumb domain"/>
    <property type="match status" value="1"/>
</dbReference>
<evidence type="ECO:0000256" key="2">
    <source>
        <dbReference type="ARBA" id="ARBA00009496"/>
    </source>
</evidence>
<evidence type="ECO:0000256" key="10">
    <source>
        <dbReference type="ARBA" id="ARBA00026073"/>
    </source>
</evidence>
<dbReference type="PANTHER" id="PTHR32294:SF0">
    <property type="entry name" value="DNA POLYMERASE III SUBUNIT ALPHA"/>
    <property type="match status" value="1"/>
</dbReference>
<dbReference type="InterPro" id="IPR004805">
    <property type="entry name" value="DnaE2/DnaE/PolC"/>
</dbReference>
<evidence type="ECO:0000256" key="8">
    <source>
        <dbReference type="ARBA" id="ARBA00022932"/>
    </source>
</evidence>
<dbReference type="InterPro" id="IPR041931">
    <property type="entry name" value="DNA_pol3_alpha_thumb_dom"/>
</dbReference>
<dbReference type="CDD" id="cd04485">
    <property type="entry name" value="DnaE_OBF"/>
    <property type="match status" value="1"/>
</dbReference>
<evidence type="ECO:0000256" key="1">
    <source>
        <dbReference type="ARBA" id="ARBA00004496"/>
    </source>
</evidence>
<dbReference type="InterPro" id="IPR004013">
    <property type="entry name" value="PHP_dom"/>
</dbReference>
<dbReference type="Pfam" id="PF17657">
    <property type="entry name" value="DNA_pol3_finger"/>
    <property type="match status" value="1"/>
</dbReference>
<comment type="subunit">
    <text evidence="10">DNA polymerase III contains a core (composed of alpha, epsilon and theta chains) that associates with a tau subunit. This core dimerizes to form the POLIII' complex. PolIII' associates with the gamma complex (composed of gamma, delta, delta', psi and chi chains) and with the beta chain to form the complete DNA polymerase III complex.</text>
</comment>
<evidence type="ECO:0000256" key="11">
    <source>
        <dbReference type="ARBA" id="ARBA00049244"/>
    </source>
</evidence>
<evidence type="ECO:0000256" key="6">
    <source>
        <dbReference type="ARBA" id="ARBA00022695"/>
    </source>
</evidence>
<gene>
    <name evidence="13" type="ORF">DOK78_002644</name>
</gene>
<evidence type="ECO:0000256" key="3">
    <source>
        <dbReference type="ARBA" id="ARBA00012417"/>
    </source>
</evidence>
<comment type="subcellular location">
    <subcellularLocation>
        <location evidence="1">Cytoplasm</location>
    </subcellularLocation>
</comment>
<dbReference type="InterPro" id="IPR011708">
    <property type="entry name" value="DNA_pol3_alpha_NTPase_dom"/>
</dbReference>
<reference evidence="13 14" key="1">
    <citation type="submission" date="2024-03" db="EMBL/GenBank/DDBJ databases">
        <title>The Genome Sequence of Enterococcus sp. DIV2402.</title>
        <authorList>
            <consortium name="The Broad Institute Genomics Platform"/>
            <consortium name="The Broad Institute Microbial Omics Core"/>
            <consortium name="The Broad Institute Genomic Center for Infectious Diseases"/>
            <person name="Earl A."/>
            <person name="Manson A."/>
            <person name="Gilmore M."/>
            <person name="Schwartman J."/>
            <person name="Shea T."/>
            <person name="Abouelleil A."/>
            <person name="Cao P."/>
            <person name="Chapman S."/>
            <person name="Cusick C."/>
            <person name="Young S."/>
            <person name="Neafsey D."/>
            <person name="Nusbaum C."/>
            <person name="Birren B."/>
        </authorList>
    </citation>
    <scope>NUCLEOTIDE SEQUENCE [LARGE SCALE GENOMIC DNA]</scope>
    <source>
        <strain evidence="13 14">DIV2402</strain>
    </source>
</reference>
<evidence type="ECO:0000256" key="4">
    <source>
        <dbReference type="ARBA" id="ARBA00019114"/>
    </source>
</evidence>
<organism evidence="13 14">
    <name type="scientific">Candidatus Enterococcus lowellii</name>
    <dbReference type="NCBI Taxonomy" id="2230877"/>
    <lineage>
        <taxon>Bacteria</taxon>
        <taxon>Bacillati</taxon>
        <taxon>Bacillota</taxon>
        <taxon>Bacilli</taxon>
        <taxon>Lactobacillales</taxon>
        <taxon>Enterococcaceae</taxon>
        <taxon>Enterococcus</taxon>
    </lineage>
</organism>
<name>A0ABZ2SVM3_9ENTE</name>
<protein>
    <recommendedName>
        <fullName evidence="4">DNA polymerase III subunit alpha</fullName>
        <ecNumber evidence="3">2.7.7.7</ecNumber>
    </recommendedName>
</protein>
<proteinExistence type="inferred from homology"/>
<dbReference type="InterPro" id="IPR040982">
    <property type="entry name" value="DNA_pol3_finger"/>
</dbReference>
<dbReference type="Proteomes" id="UP000664701">
    <property type="component" value="Chromosome"/>
</dbReference>
<dbReference type="PANTHER" id="PTHR32294">
    <property type="entry name" value="DNA POLYMERASE III SUBUNIT ALPHA"/>
    <property type="match status" value="1"/>
</dbReference>
<keyword evidence="8" id="KW-0239">DNA-directed DNA polymerase</keyword>
<comment type="similarity">
    <text evidence="2">Belongs to the DNA polymerase type-C family. DnaE subfamily.</text>
</comment>
<dbReference type="Pfam" id="PF07733">
    <property type="entry name" value="DNA_pol3_alpha"/>
    <property type="match status" value="1"/>
</dbReference>
<dbReference type="InterPro" id="IPR004365">
    <property type="entry name" value="NA-bd_OB_tRNA"/>
</dbReference>
<evidence type="ECO:0000256" key="5">
    <source>
        <dbReference type="ARBA" id="ARBA00022679"/>
    </source>
</evidence>
<dbReference type="Pfam" id="PF01336">
    <property type="entry name" value="tRNA_anti-codon"/>
    <property type="match status" value="1"/>
</dbReference>
<dbReference type="Pfam" id="PF02811">
    <property type="entry name" value="PHP"/>
    <property type="match status" value="1"/>
</dbReference>
<keyword evidence="7" id="KW-0235">DNA replication</keyword>
<accession>A0ABZ2SVM3</accession>
<dbReference type="Gene3D" id="1.10.150.870">
    <property type="match status" value="1"/>
</dbReference>
<evidence type="ECO:0000313" key="13">
    <source>
        <dbReference type="EMBL" id="WYJ77989.1"/>
    </source>
</evidence>
<evidence type="ECO:0000313" key="14">
    <source>
        <dbReference type="Proteomes" id="UP000664701"/>
    </source>
</evidence>
<dbReference type="EMBL" id="CP147251">
    <property type="protein sequence ID" value="WYJ77989.1"/>
    <property type="molecule type" value="Genomic_DNA"/>
</dbReference>
<evidence type="ECO:0000256" key="9">
    <source>
        <dbReference type="ARBA" id="ARBA00025611"/>
    </source>
</evidence>
<dbReference type="InterPro" id="IPR003141">
    <property type="entry name" value="Pol/His_phosphatase_N"/>
</dbReference>
<dbReference type="InterPro" id="IPR029460">
    <property type="entry name" value="DNAPol_HHH"/>
</dbReference>
<evidence type="ECO:0000259" key="12">
    <source>
        <dbReference type="SMART" id="SM00481"/>
    </source>
</evidence>
<comment type="catalytic activity">
    <reaction evidence="11">
        <text>DNA(n) + a 2'-deoxyribonucleoside 5'-triphosphate = DNA(n+1) + diphosphate</text>
        <dbReference type="Rhea" id="RHEA:22508"/>
        <dbReference type="Rhea" id="RHEA-COMP:17339"/>
        <dbReference type="Rhea" id="RHEA-COMP:17340"/>
        <dbReference type="ChEBI" id="CHEBI:33019"/>
        <dbReference type="ChEBI" id="CHEBI:61560"/>
        <dbReference type="ChEBI" id="CHEBI:173112"/>
        <dbReference type="EC" id="2.7.7.7"/>
    </reaction>
</comment>
<dbReference type="Pfam" id="PF14579">
    <property type="entry name" value="HHH_6"/>
    <property type="match status" value="1"/>
</dbReference>
<evidence type="ECO:0000256" key="7">
    <source>
        <dbReference type="ARBA" id="ARBA00022705"/>
    </source>
</evidence>
<comment type="function">
    <text evidence="9">DNA polymerase III is a complex, multichain enzyme responsible for most of the replicative synthesis in bacteria. This DNA polymerase also exhibits 3' to 5' exonuclease activity. The alpha chain is the DNA polymerase.</text>
</comment>
<dbReference type="CDD" id="cd07431">
    <property type="entry name" value="PHP_PolIIIA"/>
    <property type="match status" value="1"/>
</dbReference>
<sequence>MTRAAQLTTKTAYSLLQSTIKIPQYVTIAKQLGYQQLGITDVDNLHGALEFMQACQKVDIKGIVGLLLNYHSTETEQEHPIFLFAKNYAGYQQLMKLSSQKMITGTVTLESLDPTQQLIAILPTQNELSQLFSSDVPLATKRLNELQQCFDKDAFFYGVAPQEALMPEQVEWWTSQQVPPAAYQLIDSLHNEEAFAVNVLQRIKEGTHIDDLRQELQQLTDNSLVTANEQQEWYEAHFPEALQNTIAIADSCHLELPVHQKLLPHYPLENQTAREHLHELCFDLLPKRVPHFDERYHERLTYELSVINKMGFDDYFLIIWDVMAFAHREQIVTGAGRGSAAGSLVAYVLSITDVDPIQYQLLFERFLNPERYTMPDIDLDIPDNRREEVLLYVKNKYGQEHVAQIATFGTMAAKMVLRDVGRVFGLSQSEANRWSRAIPNALKMTLEKAYKESKALRELVVLNERNTRIYQVAKLLEGLPRHVSTHAAGVVISDNKLADIVPLQAGSEEIWLTQFTMNDVETVGLLKMDFLGLRNLSIIDDTLQGIRQLTKQSFTQKDISLEDEQTLALFQRGETAGVFQFESAGIRNVLRRLRPENIEDIAAVNALYRPGPMQNIDTFIRRKQGKEKITYPDVNLQPILENTYGIMVYQEQIMQVASQMAGFTLGQADILRRAISKKKKDVLDEERRHFVKGAQSKGYSEEKANEVYDYIERFADYGFNRSHAFAYSFVGFQMAYLKVHYPAPFFKALLQSVRHNPTKVKEYMNEAQKHHIQLLPPSINQSGYGFWLNSLTEIRFGLGTIKGVRRDFLSDILEERKTNGRYTSIDQFLVRLNQRNSKWLKEELITPLISVGAFDEIETNRQQAVTQLEGKIQNVLYSGGSMELLGMMTLKDQTMPDYTLEEKLAMEEELLGVYLSGHPVQQFSKIRQRKNVQDVAELVTNQPVRVLLYIKNIREIRTKKGEQMAFLDGNDASGDISVTIFPTLYRHIRTNVALSQVLYIEGKAETSSFNGELQILASRIERASQMEESIADKTCYLRISAQEEKDVLPNLAKLLVEYTGNVPVILFFEGSHKKQLLDEKSWIVFTDKSEMALKQLLGDDNVVFR</sequence>
<dbReference type="EC" id="2.7.7.7" evidence="3"/>
<keyword evidence="14" id="KW-1185">Reference proteome</keyword>
<keyword evidence="5" id="KW-0808">Transferase</keyword>
<dbReference type="RefSeq" id="WP_207941832.1">
    <property type="nucleotide sequence ID" value="NZ_CP147251.1"/>
</dbReference>